<comment type="caution">
    <text evidence="1">The sequence shown here is derived from an EMBL/GenBank/DDBJ whole genome shotgun (WGS) entry which is preliminary data.</text>
</comment>
<organism evidence="1 2">
    <name type="scientific">Catharanthus roseus</name>
    <name type="common">Madagascar periwinkle</name>
    <name type="synonym">Vinca rosea</name>
    <dbReference type="NCBI Taxonomy" id="4058"/>
    <lineage>
        <taxon>Eukaryota</taxon>
        <taxon>Viridiplantae</taxon>
        <taxon>Streptophyta</taxon>
        <taxon>Embryophyta</taxon>
        <taxon>Tracheophyta</taxon>
        <taxon>Spermatophyta</taxon>
        <taxon>Magnoliopsida</taxon>
        <taxon>eudicotyledons</taxon>
        <taxon>Gunneridae</taxon>
        <taxon>Pentapetalae</taxon>
        <taxon>asterids</taxon>
        <taxon>lamiids</taxon>
        <taxon>Gentianales</taxon>
        <taxon>Apocynaceae</taxon>
        <taxon>Rauvolfioideae</taxon>
        <taxon>Vinceae</taxon>
        <taxon>Catharanthinae</taxon>
        <taxon>Catharanthus</taxon>
    </lineage>
</organism>
<evidence type="ECO:0000313" key="1">
    <source>
        <dbReference type="EMBL" id="KAI5654786.1"/>
    </source>
</evidence>
<accession>A0ACC0A2J4</accession>
<sequence>MAATMDFWSSLAVDVNGDPFKGGELMEALEPFMKSGASSPTNNNHNLLPSLSASSSSSAFPPSYSSPSLTYPSSSSNDQFFSFSAAPSTSSASTSFPYNSSFYSSVQSQPNTYPDGIASFHHQALSGMDQSGSVGLNHLNSSQIHDIQAQINLQNLTQQHMLSGPFHGQWANNHQNQAAHNFLAPRPVTMKQSGSPPKPTKLYRGVRQRHWGKWVAEIRLPKNRTRLWLGTFDTAEEAALAYDKAAYKLRGDFARLNFPHLRHNGSLIGGDFGEYKPLHSSVDAKLQAICQRLAEGKSIDSKKSKGSRRKVVVEEEETVKAIEVASESEAGSGHDSGGSSPASDLAIPEFTEEEATWESCPENFTLQKYPSEIDWAAL</sequence>
<keyword evidence="2" id="KW-1185">Reference proteome</keyword>
<name>A0ACC0A2J4_CATRO</name>
<proteinExistence type="predicted"/>
<reference evidence="2" key="1">
    <citation type="journal article" date="2023" name="Nat. Plants">
        <title>Single-cell RNA sequencing provides a high-resolution roadmap for understanding the multicellular compartmentation of specialized metabolism.</title>
        <authorList>
            <person name="Sun S."/>
            <person name="Shen X."/>
            <person name="Li Y."/>
            <person name="Li Y."/>
            <person name="Wang S."/>
            <person name="Li R."/>
            <person name="Zhang H."/>
            <person name="Shen G."/>
            <person name="Guo B."/>
            <person name="Wei J."/>
            <person name="Xu J."/>
            <person name="St-Pierre B."/>
            <person name="Chen S."/>
            <person name="Sun C."/>
        </authorList>
    </citation>
    <scope>NUCLEOTIDE SEQUENCE [LARGE SCALE GENOMIC DNA]</scope>
</reference>
<evidence type="ECO:0000313" key="2">
    <source>
        <dbReference type="Proteomes" id="UP001060085"/>
    </source>
</evidence>
<protein>
    <submittedName>
        <fullName evidence="1">Uncharacterized protein</fullName>
    </submittedName>
</protein>
<dbReference type="EMBL" id="CM044707">
    <property type="protein sequence ID" value="KAI5654786.1"/>
    <property type="molecule type" value="Genomic_DNA"/>
</dbReference>
<gene>
    <name evidence="1" type="ORF">M9H77_31973</name>
</gene>
<dbReference type="Proteomes" id="UP001060085">
    <property type="component" value="Linkage Group LG07"/>
</dbReference>